<dbReference type="Gene3D" id="3.40.50.1820">
    <property type="entry name" value="alpha/beta hydrolase"/>
    <property type="match status" value="1"/>
</dbReference>
<dbReference type="Proteomes" id="UP001470230">
    <property type="component" value="Unassembled WGS sequence"/>
</dbReference>
<dbReference type="SUPFAM" id="SSF53474">
    <property type="entry name" value="alpha/beta-Hydrolases"/>
    <property type="match status" value="1"/>
</dbReference>
<comment type="caution">
    <text evidence="2">The sequence shown here is derived from an EMBL/GenBank/DDBJ whole genome shotgun (WGS) entry which is preliminary data.</text>
</comment>
<name>A0ABR2HJ69_9EUKA</name>
<dbReference type="Pfam" id="PF03959">
    <property type="entry name" value="FSH1"/>
    <property type="match status" value="1"/>
</dbReference>
<protein>
    <recommendedName>
        <fullName evidence="1">Serine hydrolase domain-containing protein</fullName>
    </recommendedName>
</protein>
<dbReference type="EMBL" id="JAPFFF010000028">
    <property type="protein sequence ID" value="KAK8847070.1"/>
    <property type="molecule type" value="Genomic_DNA"/>
</dbReference>
<accession>A0ABR2HJ69</accession>
<dbReference type="InterPro" id="IPR005645">
    <property type="entry name" value="FSH-like_dom"/>
</dbReference>
<reference evidence="2 3" key="1">
    <citation type="submission" date="2024-04" db="EMBL/GenBank/DDBJ databases">
        <title>Tritrichomonas musculus Genome.</title>
        <authorList>
            <person name="Alves-Ferreira E."/>
            <person name="Grigg M."/>
            <person name="Lorenzi H."/>
            <person name="Galac M."/>
        </authorList>
    </citation>
    <scope>NUCLEOTIDE SEQUENCE [LARGE SCALE GENOMIC DNA]</scope>
    <source>
        <strain evidence="2 3">EAF2021</strain>
    </source>
</reference>
<dbReference type="InterPro" id="IPR029058">
    <property type="entry name" value="AB_hydrolase_fold"/>
</dbReference>
<keyword evidence="3" id="KW-1185">Reference proteome</keyword>
<feature type="domain" description="Serine hydrolase" evidence="1">
    <location>
        <begin position="66"/>
        <end position="124"/>
    </location>
</feature>
<evidence type="ECO:0000313" key="3">
    <source>
        <dbReference type="Proteomes" id="UP001470230"/>
    </source>
</evidence>
<sequence length="150" mass="17165">MCKSLGETVNQIHVLNGEIVVPKNNIIIQVIIEPGMEDVYLPVYLMKKQAAYELLPQAYQIVFDKSGADPSKYIDPYKLADKIAQPIHVIHGTKDSNVPCKNSKDLIDFVNNQDKKLELFNGNHNSYRFGYFQKMIDFILRHNGVENNQI</sequence>
<evidence type="ECO:0000259" key="1">
    <source>
        <dbReference type="Pfam" id="PF03959"/>
    </source>
</evidence>
<gene>
    <name evidence="2" type="ORF">M9Y10_019647</name>
</gene>
<organism evidence="2 3">
    <name type="scientific">Tritrichomonas musculus</name>
    <dbReference type="NCBI Taxonomy" id="1915356"/>
    <lineage>
        <taxon>Eukaryota</taxon>
        <taxon>Metamonada</taxon>
        <taxon>Parabasalia</taxon>
        <taxon>Tritrichomonadida</taxon>
        <taxon>Tritrichomonadidae</taxon>
        <taxon>Tritrichomonas</taxon>
    </lineage>
</organism>
<evidence type="ECO:0000313" key="2">
    <source>
        <dbReference type="EMBL" id="KAK8847070.1"/>
    </source>
</evidence>
<proteinExistence type="predicted"/>